<sequence length="258" mass="28370">MRVLCLHGKGTSGSIFRSQTSSFRSQISRKDIEFDWVDGPLDSKAAPGIDLFYPPPYYSFMDNTTPADTYAGINWLRGYIEQNGPYDVVMGFSQGNVLASAYLLLHELETPHLPLPFKAAIFHCGGLSLPFMTELGFIISPAIWERDEQSRVALGVMASSEAILQGGGKRWQGDFGEKGLTEEEIRDEIKGPVQISIPTVHVYGSKDPRYSAGLQLSGACNPENRRVFNHGGGHEIPRTSVVSNAISELFDWAIDQAA</sequence>
<reference evidence="3" key="2">
    <citation type="submission" date="2023-01" db="EMBL/GenBank/DDBJ databases">
        <authorList>
            <person name="Petersen C."/>
        </authorList>
    </citation>
    <scope>NUCLEOTIDE SEQUENCE</scope>
    <source>
        <strain evidence="3">IBT 17514</strain>
    </source>
</reference>
<dbReference type="GO" id="GO:0005634">
    <property type="term" value="C:nucleus"/>
    <property type="evidence" value="ECO:0007669"/>
    <property type="project" value="TreeGrafter"/>
</dbReference>
<dbReference type="InterPro" id="IPR050593">
    <property type="entry name" value="LovG"/>
</dbReference>
<dbReference type="Proteomes" id="UP001215712">
    <property type="component" value="Unassembled WGS sequence"/>
</dbReference>
<accession>A0AAD6HK75</accession>
<gene>
    <name evidence="3" type="ORF">N7493_006242</name>
</gene>
<dbReference type="GO" id="GO:0072330">
    <property type="term" value="P:monocarboxylic acid biosynthetic process"/>
    <property type="evidence" value="ECO:0007669"/>
    <property type="project" value="UniProtKB-ARBA"/>
</dbReference>
<organism evidence="3 4">
    <name type="scientific">Penicillium malachiteum</name>
    <dbReference type="NCBI Taxonomy" id="1324776"/>
    <lineage>
        <taxon>Eukaryota</taxon>
        <taxon>Fungi</taxon>
        <taxon>Dikarya</taxon>
        <taxon>Ascomycota</taxon>
        <taxon>Pezizomycotina</taxon>
        <taxon>Eurotiomycetes</taxon>
        <taxon>Eurotiomycetidae</taxon>
        <taxon>Eurotiales</taxon>
        <taxon>Aspergillaceae</taxon>
        <taxon>Penicillium</taxon>
    </lineage>
</organism>
<keyword evidence="4" id="KW-1185">Reference proteome</keyword>
<dbReference type="Gene3D" id="3.40.50.1820">
    <property type="entry name" value="alpha/beta hydrolase"/>
    <property type="match status" value="1"/>
</dbReference>
<proteinExistence type="predicted"/>
<comment type="caution">
    <text evidence="3">The sequence shown here is derived from an EMBL/GenBank/DDBJ whole genome shotgun (WGS) entry which is preliminary data.</text>
</comment>
<dbReference type="SUPFAM" id="SSF53474">
    <property type="entry name" value="alpha/beta-Hydrolases"/>
    <property type="match status" value="1"/>
</dbReference>
<name>A0AAD6HK75_9EURO</name>
<reference evidence="3" key="1">
    <citation type="journal article" date="2023" name="IMA Fungus">
        <title>Comparative genomic study of the Penicillium genus elucidates a diverse pangenome and 15 lateral gene transfer events.</title>
        <authorList>
            <person name="Petersen C."/>
            <person name="Sorensen T."/>
            <person name="Nielsen M.R."/>
            <person name="Sondergaard T.E."/>
            <person name="Sorensen J.L."/>
            <person name="Fitzpatrick D.A."/>
            <person name="Frisvad J.C."/>
            <person name="Nielsen K.L."/>
        </authorList>
    </citation>
    <scope>NUCLEOTIDE SEQUENCE</scope>
    <source>
        <strain evidence="3">IBT 17514</strain>
    </source>
</reference>
<dbReference type="InterPro" id="IPR029058">
    <property type="entry name" value="AB_hydrolase_fold"/>
</dbReference>
<dbReference type="GO" id="GO:0005737">
    <property type="term" value="C:cytoplasm"/>
    <property type="evidence" value="ECO:0007669"/>
    <property type="project" value="TreeGrafter"/>
</dbReference>
<dbReference type="EMBL" id="JAQJAN010000008">
    <property type="protein sequence ID" value="KAJ5724514.1"/>
    <property type="molecule type" value="Genomic_DNA"/>
</dbReference>
<evidence type="ECO:0000313" key="4">
    <source>
        <dbReference type="Proteomes" id="UP001215712"/>
    </source>
</evidence>
<dbReference type="PANTHER" id="PTHR48070">
    <property type="entry name" value="ESTERASE OVCA2"/>
    <property type="match status" value="1"/>
</dbReference>
<evidence type="ECO:0000256" key="1">
    <source>
        <dbReference type="ARBA" id="ARBA00022801"/>
    </source>
</evidence>
<dbReference type="Pfam" id="PF03959">
    <property type="entry name" value="FSH1"/>
    <property type="match status" value="1"/>
</dbReference>
<dbReference type="PANTHER" id="PTHR48070:SF7">
    <property type="entry name" value="SERINE HYDROLASE FSH DOMAIN-CONTAINING PROTEIN-RELATED"/>
    <property type="match status" value="1"/>
</dbReference>
<dbReference type="GO" id="GO:0017000">
    <property type="term" value="P:antibiotic biosynthetic process"/>
    <property type="evidence" value="ECO:0007669"/>
    <property type="project" value="UniProtKB-ARBA"/>
</dbReference>
<dbReference type="InterPro" id="IPR005645">
    <property type="entry name" value="FSH-like_dom"/>
</dbReference>
<dbReference type="AlphaFoldDB" id="A0AAD6HK75"/>
<keyword evidence="1" id="KW-0378">Hydrolase</keyword>
<protein>
    <recommendedName>
        <fullName evidence="2">Serine hydrolase domain-containing protein</fullName>
    </recommendedName>
</protein>
<dbReference type="GO" id="GO:0016787">
    <property type="term" value="F:hydrolase activity"/>
    <property type="evidence" value="ECO:0007669"/>
    <property type="project" value="UniProtKB-KW"/>
</dbReference>
<evidence type="ECO:0000313" key="3">
    <source>
        <dbReference type="EMBL" id="KAJ5724514.1"/>
    </source>
</evidence>
<evidence type="ECO:0000259" key="2">
    <source>
        <dbReference type="Pfam" id="PF03959"/>
    </source>
</evidence>
<dbReference type="GO" id="GO:0019748">
    <property type="term" value="P:secondary metabolic process"/>
    <property type="evidence" value="ECO:0007669"/>
    <property type="project" value="TreeGrafter"/>
</dbReference>
<feature type="domain" description="Serine hydrolase" evidence="2">
    <location>
        <begin position="1"/>
        <end position="244"/>
    </location>
</feature>